<dbReference type="GO" id="GO:0046872">
    <property type="term" value="F:metal ion binding"/>
    <property type="evidence" value="ECO:0007669"/>
    <property type="project" value="UniProtKB-KW"/>
</dbReference>
<keyword evidence="5" id="KW-0378">Hydrolase</keyword>
<evidence type="ECO:0000256" key="1">
    <source>
        <dbReference type="ARBA" id="ARBA00006249"/>
    </source>
</evidence>
<reference evidence="8 9" key="1">
    <citation type="submission" date="2017-09" db="EMBL/GenBank/DDBJ databases">
        <authorList>
            <person name="Ehlers B."/>
            <person name="Leendertz F.H."/>
        </authorList>
    </citation>
    <scope>NUCLEOTIDE SEQUENCE [LARGE SCALE GENOMIC DNA]</scope>
    <source>
        <strain evidence="8 9">DSM 46844</strain>
    </source>
</reference>
<evidence type="ECO:0000256" key="6">
    <source>
        <dbReference type="ARBA" id="ARBA00022837"/>
    </source>
</evidence>
<gene>
    <name evidence="8" type="ORF">SAMN06893097_10274</name>
</gene>
<evidence type="ECO:0000313" key="8">
    <source>
        <dbReference type="EMBL" id="SNX95379.1"/>
    </source>
</evidence>
<evidence type="ECO:0000256" key="5">
    <source>
        <dbReference type="ARBA" id="ARBA00022801"/>
    </source>
</evidence>
<organism evidence="8 9">
    <name type="scientific">Geodermatophilus sabuli</name>
    <dbReference type="NCBI Taxonomy" id="1564158"/>
    <lineage>
        <taxon>Bacteria</taxon>
        <taxon>Bacillati</taxon>
        <taxon>Actinomycetota</taxon>
        <taxon>Actinomycetes</taxon>
        <taxon>Geodermatophilales</taxon>
        <taxon>Geodermatophilaceae</taxon>
        <taxon>Geodermatophilus</taxon>
    </lineage>
</organism>
<dbReference type="AlphaFoldDB" id="A0A285E8D1"/>
<keyword evidence="7" id="KW-1015">Disulfide bond</keyword>
<evidence type="ECO:0000256" key="4">
    <source>
        <dbReference type="ARBA" id="ARBA00022729"/>
    </source>
</evidence>
<evidence type="ECO:0000256" key="3">
    <source>
        <dbReference type="ARBA" id="ARBA00022723"/>
    </source>
</evidence>
<dbReference type="Pfam" id="PF07519">
    <property type="entry name" value="Tannase"/>
    <property type="match status" value="1"/>
</dbReference>
<keyword evidence="4" id="KW-0732">Signal</keyword>
<evidence type="ECO:0000256" key="2">
    <source>
        <dbReference type="ARBA" id="ARBA00022487"/>
    </source>
</evidence>
<keyword evidence="2" id="KW-0719">Serine esterase</keyword>
<dbReference type="InterPro" id="IPR011118">
    <property type="entry name" value="Tannase/feruloyl_esterase"/>
</dbReference>
<accession>A0A285E8D1</accession>
<dbReference type="SUPFAM" id="SSF53474">
    <property type="entry name" value="alpha/beta-Hydrolases"/>
    <property type="match status" value="1"/>
</dbReference>
<protein>
    <submittedName>
        <fullName evidence="8">Tannase and feruloyl esterase</fullName>
    </submittedName>
</protein>
<dbReference type="Gene3D" id="3.40.50.1820">
    <property type="entry name" value="alpha/beta hydrolase"/>
    <property type="match status" value="1"/>
</dbReference>
<dbReference type="EMBL" id="OBDO01000002">
    <property type="protein sequence ID" value="SNX95379.1"/>
    <property type="molecule type" value="Genomic_DNA"/>
</dbReference>
<keyword evidence="9" id="KW-1185">Reference proteome</keyword>
<comment type="similarity">
    <text evidence="1">Belongs to the tannase family.</text>
</comment>
<dbReference type="OrthoDB" id="176867at2"/>
<evidence type="ECO:0000256" key="7">
    <source>
        <dbReference type="ARBA" id="ARBA00023157"/>
    </source>
</evidence>
<dbReference type="InterPro" id="IPR029058">
    <property type="entry name" value="AB_hydrolase_fold"/>
</dbReference>
<dbReference type="PANTHER" id="PTHR33938">
    <property type="entry name" value="FERULOYL ESTERASE B-RELATED"/>
    <property type="match status" value="1"/>
</dbReference>
<proteinExistence type="inferred from homology"/>
<keyword evidence="3" id="KW-0479">Metal-binding</keyword>
<dbReference type="PANTHER" id="PTHR33938:SF8">
    <property type="entry name" value="CARBOXYLIC ESTER HYDROLASE"/>
    <property type="match status" value="1"/>
</dbReference>
<evidence type="ECO:0000313" key="9">
    <source>
        <dbReference type="Proteomes" id="UP000219514"/>
    </source>
</evidence>
<keyword evidence="6" id="KW-0106">Calcium</keyword>
<dbReference type="Proteomes" id="UP000219514">
    <property type="component" value="Unassembled WGS sequence"/>
</dbReference>
<sequence length="510" mass="55956">MPARADTSEHRCESLADRDMPEVTGMSAELITSGTFVDPEGEGQDQEDLPEFCRVALTVDPQINIEVWLPTENYNGRFQAVGNGYFAGFIAYDSMGPALRAGYATASTDTGHPETGTSGAWAMTDDGEQNWQLIEDFASRALMELTTKSQDLVRAFYRDEPEYSYWTGCSTGGRQGMMLAQRMPGAYDGILSEAPAINWDRFLVAEMWPQVVMHQDLGGPIPTCKLELATQAAVEHCDALDGVQDGLLEDPRRCDFDPATLVGQETPCGVVTEAEAAALQKIWDGPRAADGSFLWYGLEPGAPLGDDPAGVGSRGGVWEPGGPGWDRLAGTNPFLVSDEYIKYFVLADPDWDYRTLTYEGFEQVFRQSQEMFNDVIGTDDPDLSEFRDAGNKVLLWHGWDDRMIFPMGTVDYYERVQDELGGDVTDFARLFMAPGVDHCAGGPGPQPVDPFEALVNWVEKGEAPEQLLASGSGEDDQVVRTRPLCLYPAVARYTGEGSTDEAANFECVLR</sequence>
<dbReference type="GO" id="GO:0052689">
    <property type="term" value="F:carboxylic ester hydrolase activity"/>
    <property type="evidence" value="ECO:0007669"/>
    <property type="project" value="UniProtKB-KW"/>
</dbReference>
<name>A0A285E8D1_9ACTN</name>